<feature type="domain" description="DNA2/NAM7 helicase-like C-terminal" evidence="2">
    <location>
        <begin position="560"/>
        <end position="663"/>
    </location>
</feature>
<dbReference type="InterPro" id="IPR041677">
    <property type="entry name" value="DNA2/NAM7_AAA_11"/>
</dbReference>
<evidence type="ECO:0000259" key="2">
    <source>
        <dbReference type="Pfam" id="PF13087"/>
    </source>
</evidence>
<dbReference type="InterPro" id="IPR041679">
    <property type="entry name" value="DNA2/NAM7-like_C"/>
</dbReference>
<dbReference type="PANTHER" id="PTHR10887:SF515">
    <property type="entry name" value="P-LOOP CONTAINING NUCLEOSIDE TRIPHOSPHATE HYDROLASES SUPERFAMILY PROTEIN"/>
    <property type="match status" value="1"/>
</dbReference>
<proteinExistence type="predicted"/>
<dbReference type="Gene3D" id="3.40.50.300">
    <property type="entry name" value="P-loop containing nucleotide triphosphate hydrolases"/>
    <property type="match status" value="2"/>
</dbReference>
<dbReference type="SUPFAM" id="SSF52540">
    <property type="entry name" value="P-loop containing nucleoside triphosphate hydrolases"/>
    <property type="match status" value="1"/>
</dbReference>
<dbReference type="Pfam" id="PF13086">
    <property type="entry name" value="AAA_11"/>
    <property type="match status" value="1"/>
</dbReference>
<evidence type="ECO:0000313" key="5">
    <source>
        <dbReference type="Proteomes" id="UP000827721"/>
    </source>
</evidence>
<dbReference type="PANTHER" id="PTHR10887">
    <property type="entry name" value="DNA2/NAM7 HELICASE FAMILY"/>
    <property type="match status" value="1"/>
</dbReference>
<dbReference type="Pfam" id="PF13087">
    <property type="entry name" value="AAA_12"/>
    <property type="match status" value="1"/>
</dbReference>
<sequence length="672" mass="77331">MMQGTDSSKQKRAVPHDYGFSDIVFSWSLEDISNENLLKDKVKKIPESFQSSGEYFGTFVFPLLEETRAQLYSGMDTISRAPSAQVVDFEESKPYGTGLYDVKVDYWKNRFSNRGKEPYKTLPGDVLILADTKPEAASDLQRMGNMWTFLSVRKITEDEDENGSTSSHFKVMASKDFQVNDKKKALFVIFLTNLTPNRRIWNSLHISGNLKVINEILCTSSVVEENCDCVQSKGIWYEKFGPSLSSTLDYSQVQAVLACLARMHCHHKCSIIGNNERLKVDSGTEEIYLDYRIEKLAECFVRLTGWRHCFVSLKDFLEECASQYHIYLENELMKQRENSNDDEIIECRNETEGSNGECKSFLDFAKERFNVAATALRNCLFIFCTHVPKWYILDANFQNILDLISLLESFETLLFQDNMASEELEEIFSHSVNRDFSELIMDEKYLLQKRRSECHSVLNTLWVSLNELNLPIVMNEESLKHFCFEKASLIFCTASSSYKLHSVDMEPFSILVIDEAAQLRESESTIPLRLPDIKHAILIGDEHQLPAMVESNVSNEAGFGRSLFERLSTLGHSKHLLNIQYRMHPSISFFPNTQFYHNQILDGPNVRKKSYEKHYLPGPMFGPYSFIHIVNGREEFDDVGRSCRNLVEVSVVLKILQNLYKGMSKILFVLNF</sequence>
<evidence type="ECO:0000259" key="3">
    <source>
        <dbReference type="Pfam" id="PF20073"/>
    </source>
</evidence>
<reference evidence="4 5" key="1">
    <citation type="submission" date="2021-02" db="EMBL/GenBank/DDBJ databases">
        <title>Plant Genome Project.</title>
        <authorList>
            <person name="Zhang R.-G."/>
        </authorList>
    </citation>
    <scope>NUCLEOTIDE SEQUENCE [LARGE SCALE GENOMIC DNA]</scope>
    <source>
        <tissue evidence="4">Leaves</tissue>
    </source>
</reference>
<dbReference type="Proteomes" id="UP000827721">
    <property type="component" value="Unassembled WGS sequence"/>
</dbReference>
<evidence type="ECO:0000313" key="4">
    <source>
        <dbReference type="EMBL" id="KAH7570758.1"/>
    </source>
</evidence>
<accession>A0ABQ8I2I5</accession>
<dbReference type="InterPro" id="IPR045055">
    <property type="entry name" value="DNA2/NAM7-like"/>
</dbReference>
<name>A0ABQ8I2I5_9ROSI</name>
<keyword evidence="5" id="KW-1185">Reference proteome</keyword>
<dbReference type="InterPro" id="IPR045529">
    <property type="entry name" value="DUF6469"/>
</dbReference>
<feature type="domain" description="DUF6469" evidence="3">
    <location>
        <begin position="82"/>
        <end position="210"/>
    </location>
</feature>
<protein>
    <submittedName>
        <fullName evidence="4">Uncharacterized protein</fullName>
    </submittedName>
</protein>
<dbReference type="EMBL" id="JAFEMO010000005">
    <property type="protein sequence ID" value="KAH7570758.1"/>
    <property type="molecule type" value="Genomic_DNA"/>
</dbReference>
<comment type="caution">
    <text evidence="4">The sequence shown here is derived from an EMBL/GenBank/DDBJ whole genome shotgun (WGS) entry which is preliminary data.</text>
</comment>
<dbReference type="Pfam" id="PF20073">
    <property type="entry name" value="DUF6469"/>
    <property type="match status" value="1"/>
</dbReference>
<organism evidence="4 5">
    <name type="scientific">Xanthoceras sorbifolium</name>
    <dbReference type="NCBI Taxonomy" id="99658"/>
    <lineage>
        <taxon>Eukaryota</taxon>
        <taxon>Viridiplantae</taxon>
        <taxon>Streptophyta</taxon>
        <taxon>Embryophyta</taxon>
        <taxon>Tracheophyta</taxon>
        <taxon>Spermatophyta</taxon>
        <taxon>Magnoliopsida</taxon>
        <taxon>eudicotyledons</taxon>
        <taxon>Gunneridae</taxon>
        <taxon>Pentapetalae</taxon>
        <taxon>rosids</taxon>
        <taxon>malvids</taxon>
        <taxon>Sapindales</taxon>
        <taxon>Sapindaceae</taxon>
        <taxon>Xanthoceroideae</taxon>
        <taxon>Xanthoceras</taxon>
    </lineage>
</organism>
<evidence type="ECO:0000259" key="1">
    <source>
        <dbReference type="Pfam" id="PF13086"/>
    </source>
</evidence>
<feature type="domain" description="DNA2/NAM7 helicase helicase" evidence="1">
    <location>
        <begin position="268"/>
        <end position="551"/>
    </location>
</feature>
<gene>
    <name evidence="4" type="ORF">JRO89_XS05G0178400</name>
</gene>
<dbReference type="InterPro" id="IPR027417">
    <property type="entry name" value="P-loop_NTPase"/>
</dbReference>